<gene>
    <name evidence="11" type="ORF">DSTB1V02_LOCUS7585</name>
</gene>
<dbReference type="PROSITE" id="PS50240">
    <property type="entry name" value="TRYPSIN_DOM"/>
    <property type="match status" value="1"/>
</dbReference>
<dbReference type="PRINTS" id="PR00722">
    <property type="entry name" value="CHYMOTRYPSIN"/>
</dbReference>
<dbReference type="PANTHER" id="PTHR24252:SF7">
    <property type="entry name" value="HYALIN"/>
    <property type="match status" value="1"/>
</dbReference>
<evidence type="ECO:0000256" key="5">
    <source>
        <dbReference type="ARBA" id="ARBA00022801"/>
    </source>
</evidence>
<evidence type="ECO:0000313" key="12">
    <source>
        <dbReference type="Proteomes" id="UP000677054"/>
    </source>
</evidence>
<dbReference type="AlphaFoldDB" id="A0A7R8XHZ4"/>
<protein>
    <recommendedName>
        <fullName evidence="10">Peptidase S1 domain-containing protein</fullName>
    </recommendedName>
</protein>
<dbReference type="EMBL" id="CAJPEV010001570">
    <property type="protein sequence ID" value="CAG0893330.1"/>
    <property type="molecule type" value="Genomic_DNA"/>
</dbReference>
<dbReference type="InterPro" id="IPR001254">
    <property type="entry name" value="Trypsin_dom"/>
</dbReference>
<dbReference type="PROSITE" id="PS00134">
    <property type="entry name" value="TRYPSIN_HIS"/>
    <property type="match status" value="1"/>
</dbReference>
<name>A0A7R8XHZ4_9CRUS</name>
<dbReference type="FunFam" id="2.40.10.10:FF:000146">
    <property type="entry name" value="Serine protease 53"/>
    <property type="match status" value="1"/>
</dbReference>
<dbReference type="InterPro" id="IPR018114">
    <property type="entry name" value="TRYPSIN_HIS"/>
</dbReference>
<dbReference type="InterPro" id="IPR032675">
    <property type="entry name" value="LRR_dom_sf"/>
</dbReference>
<dbReference type="CDD" id="cd00190">
    <property type="entry name" value="Tryp_SPc"/>
    <property type="match status" value="1"/>
</dbReference>
<keyword evidence="8" id="KW-1015">Disulfide bond</keyword>
<keyword evidence="12" id="KW-1185">Reference proteome</keyword>
<dbReference type="OrthoDB" id="10061449at2759"/>
<dbReference type="InterPro" id="IPR001314">
    <property type="entry name" value="Peptidase_S1A"/>
</dbReference>
<dbReference type="GO" id="GO:0004252">
    <property type="term" value="F:serine-type endopeptidase activity"/>
    <property type="evidence" value="ECO:0007669"/>
    <property type="project" value="InterPro"/>
</dbReference>
<proteinExistence type="predicted"/>
<reference evidence="11" key="1">
    <citation type="submission" date="2020-11" db="EMBL/GenBank/DDBJ databases">
        <authorList>
            <person name="Tran Van P."/>
        </authorList>
    </citation>
    <scope>NUCLEOTIDE SEQUENCE</scope>
</reference>
<evidence type="ECO:0000256" key="7">
    <source>
        <dbReference type="ARBA" id="ARBA00023145"/>
    </source>
</evidence>
<dbReference type="SUPFAM" id="SSF50494">
    <property type="entry name" value="Trypsin-like serine proteases"/>
    <property type="match status" value="1"/>
</dbReference>
<evidence type="ECO:0000256" key="2">
    <source>
        <dbReference type="ARBA" id="ARBA00022525"/>
    </source>
</evidence>
<keyword evidence="2" id="KW-0964">Secreted</keyword>
<dbReference type="PROSITE" id="PS00135">
    <property type="entry name" value="TRYPSIN_SER"/>
    <property type="match status" value="1"/>
</dbReference>
<sequence length="469" mass="52517">MKKLEELWYEGGTLGPTLSSGLLEFQSNALKLVDLRNNGISRLAPGAIAGLRPDTTVHLNENKITVLSEGSFRPMLDILSMGDGVLDLSGNPILCDCEMSWLVLGRKFLKYVSGKCHNGTEFKDLDSGFFHACPRECPYHCINSLWLSLCTPGTVILSHVDDCRSGELCCQPHLPKTTTMTSSSIPDVFVCGRKNYQVTLSKGGKPSQIGEWPWETAIYDVHAQDIVCGGALIREEWVLTAAHCVTIHGTDRPRKQEDLLVYLGKHHRAHVKDDEYVQIRQVSHIFHHKDYSIQNYDSDIALLKLTKPSVLTERVQLICLPTKFDVSDENLQDGMQGWVAGWGYNGSNLLTAVLTEVQLPVISNRLCRRDTTHFTGDFSATRTLTSNMFCAGHSRNTSIEDYRTVCPGDSGSPMVFLSIASQDSYWTVEGIVSHFFQKETCSLRRPGQYGVFTRVNRFTRWIDEVLEGF</sequence>
<evidence type="ECO:0000313" key="11">
    <source>
        <dbReference type="EMBL" id="CAD7247760.1"/>
    </source>
</evidence>
<dbReference type="Pfam" id="PF00089">
    <property type="entry name" value="Trypsin"/>
    <property type="match status" value="1"/>
</dbReference>
<dbReference type="InterPro" id="IPR043504">
    <property type="entry name" value="Peptidase_S1_PA_chymotrypsin"/>
</dbReference>
<dbReference type="GO" id="GO:0006508">
    <property type="term" value="P:proteolysis"/>
    <property type="evidence" value="ECO:0007669"/>
    <property type="project" value="UniProtKB-KW"/>
</dbReference>
<evidence type="ECO:0000256" key="1">
    <source>
        <dbReference type="ARBA" id="ARBA00004613"/>
    </source>
</evidence>
<evidence type="ECO:0000256" key="4">
    <source>
        <dbReference type="ARBA" id="ARBA00022729"/>
    </source>
</evidence>
<keyword evidence="3 9" id="KW-0645">Protease</keyword>
<evidence type="ECO:0000256" key="3">
    <source>
        <dbReference type="ARBA" id="ARBA00022670"/>
    </source>
</evidence>
<organism evidence="11">
    <name type="scientific">Darwinula stevensoni</name>
    <dbReference type="NCBI Taxonomy" id="69355"/>
    <lineage>
        <taxon>Eukaryota</taxon>
        <taxon>Metazoa</taxon>
        <taxon>Ecdysozoa</taxon>
        <taxon>Arthropoda</taxon>
        <taxon>Crustacea</taxon>
        <taxon>Oligostraca</taxon>
        <taxon>Ostracoda</taxon>
        <taxon>Podocopa</taxon>
        <taxon>Podocopida</taxon>
        <taxon>Darwinulocopina</taxon>
        <taxon>Darwinuloidea</taxon>
        <taxon>Darwinulidae</taxon>
        <taxon>Darwinula</taxon>
    </lineage>
</organism>
<keyword evidence="6 9" id="KW-0720">Serine protease</keyword>
<dbReference type="Gene3D" id="2.40.10.10">
    <property type="entry name" value="Trypsin-like serine proteases"/>
    <property type="match status" value="2"/>
</dbReference>
<evidence type="ECO:0000256" key="9">
    <source>
        <dbReference type="RuleBase" id="RU363034"/>
    </source>
</evidence>
<evidence type="ECO:0000259" key="10">
    <source>
        <dbReference type="PROSITE" id="PS50240"/>
    </source>
</evidence>
<dbReference type="SMART" id="SM00020">
    <property type="entry name" value="Tryp_SPc"/>
    <property type="match status" value="1"/>
</dbReference>
<dbReference type="InterPro" id="IPR033116">
    <property type="entry name" value="TRYPSIN_SER"/>
</dbReference>
<dbReference type="PANTHER" id="PTHR24252">
    <property type="entry name" value="ACROSIN-RELATED"/>
    <property type="match status" value="1"/>
</dbReference>
<dbReference type="Proteomes" id="UP000677054">
    <property type="component" value="Unassembled WGS sequence"/>
</dbReference>
<dbReference type="EMBL" id="LR901087">
    <property type="protein sequence ID" value="CAD7247760.1"/>
    <property type="molecule type" value="Genomic_DNA"/>
</dbReference>
<dbReference type="GO" id="GO:0005576">
    <property type="term" value="C:extracellular region"/>
    <property type="evidence" value="ECO:0007669"/>
    <property type="project" value="UniProtKB-SubCell"/>
</dbReference>
<evidence type="ECO:0000256" key="6">
    <source>
        <dbReference type="ARBA" id="ARBA00022825"/>
    </source>
</evidence>
<dbReference type="Gene3D" id="3.80.10.10">
    <property type="entry name" value="Ribonuclease Inhibitor"/>
    <property type="match status" value="1"/>
</dbReference>
<feature type="domain" description="Peptidase S1" evidence="10">
    <location>
        <begin position="201"/>
        <end position="467"/>
    </location>
</feature>
<evidence type="ECO:0000256" key="8">
    <source>
        <dbReference type="ARBA" id="ARBA00023157"/>
    </source>
</evidence>
<keyword evidence="4" id="KW-0732">Signal</keyword>
<comment type="subcellular location">
    <subcellularLocation>
        <location evidence="1">Secreted</location>
    </subcellularLocation>
</comment>
<dbReference type="InterPro" id="IPR009003">
    <property type="entry name" value="Peptidase_S1_PA"/>
</dbReference>
<keyword evidence="5 9" id="KW-0378">Hydrolase</keyword>
<keyword evidence="7" id="KW-0865">Zymogen</keyword>
<accession>A0A7R8XHZ4</accession>
<dbReference type="SUPFAM" id="SSF52058">
    <property type="entry name" value="L domain-like"/>
    <property type="match status" value="1"/>
</dbReference>